<reference evidence="2" key="2">
    <citation type="submission" date="2025-09" db="UniProtKB">
        <authorList>
            <consortium name="Ensembl"/>
        </authorList>
    </citation>
    <scope>IDENTIFICATION</scope>
</reference>
<feature type="coiled-coil region" evidence="1">
    <location>
        <begin position="104"/>
        <end position="191"/>
    </location>
</feature>
<keyword evidence="1" id="KW-0175">Coiled coil</keyword>
<dbReference type="PANTHER" id="PTHR31504">
    <property type="entry name" value="ZW10 INTERACTOR ZWINT"/>
    <property type="match status" value="1"/>
</dbReference>
<evidence type="ECO:0000313" key="3">
    <source>
        <dbReference type="Proteomes" id="UP000261540"/>
    </source>
</evidence>
<organism evidence="2 3">
    <name type="scientific">Paramormyrops kingsleyae</name>
    <dbReference type="NCBI Taxonomy" id="1676925"/>
    <lineage>
        <taxon>Eukaryota</taxon>
        <taxon>Metazoa</taxon>
        <taxon>Chordata</taxon>
        <taxon>Craniata</taxon>
        <taxon>Vertebrata</taxon>
        <taxon>Euteleostomi</taxon>
        <taxon>Actinopterygii</taxon>
        <taxon>Neopterygii</taxon>
        <taxon>Teleostei</taxon>
        <taxon>Osteoglossocephala</taxon>
        <taxon>Osteoglossomorpha</taxon>
        <taxon>Osteoglossiformes</taxon>
        <taxon>Mormyridae</taxon>
        <taxon>Paramormyrops</taxon>
    </lineage>
</organism>
<name>A0A3B3SYA9_9TELE</name>
<dbReference type="GeneID" id="111859756"/>
<protein>
    <submittedName>
        <fullName evidence="2">ZW10 interacting kinetochore protein</fullName>
    </submittedName>
</protein>
<dbReference type="AlphaFoldDB" id="A0A3B3SYA9"/>
<proteinExistence type="predicted"/>
<evidence type="ECO:0000256" key="1">
    <source>
        <dbReference type="SAM" id="Coils"/>
    </source>
</evidence>
<dbReference type="GeneTree" id="ENSGT00990000204190"/>
<dbReference type="RefSeq" id="XP_023698492.1">
    <property type="nucleotide sequence ID" value="XM_023842724.1"/>
</dbReference>
<dbReference type="Proteomes" id="UP000261540">
    <property type="component" value="Unplaced"/>
</dbReference>
<dbReference type="KEGG" id="pki:111859756"/>
<keyword evidence="3" id="KW-1185">Reference proteome</keyword>
<dbReference type="Ensembl" id="ENSPKIT00000016314.1">
    <property type="protein sequence ID" value="ENSPKIP00000035385.1"/>
    <property type="gene ID" value="ENSPKIG00000014367.1"/>
</dbReference>
<dbReference type="STRING" id="1676925.ENSPKIP00000035385"/>
<dbReference type="OrthoDB" id="9893446at2759"/>
<evidence type="ECO:0000313" key="2">
    <source>
        <dbReference type="Ensembl" id="ENSPKIP00000035385.1"/>
    </source>
</evidence>
<sequence>MATERVVVLEQQWEAARRNLLNVEDAQMAGEVELPAKAMVPFLIDSRRKLKVMSQQLCVLDNMLKLLENLESPEELLNSSCPKDIDDFAYTQWKALKNQHREGIQGVQDCIMSLQKKMEQANEKREMIAQMLVTLERKIAEAKEKAKQKMKMDRKTEREASVKLQEVQSAQEARQEALRVTERRIANLEAKISSCSALLDNLVLHKDQLERSVQATLALTGYKLQWVGEKKLHIELSPQACRPSLGHLEPLSLSLTWNTDGMFDLEVLHGTVGVIPESVHGPISHVSTVLLELMHRYLSQGEMLAEIQNLHTRFAIDWQPAQQELVFLKSASVVCCFRVDAGYPRTGSITLMSVRGEKGPVGIAALQPPQENPSLTEWLEYLSSCLHI</sequence>
<dbReference type="Pfam" id="PF15556">
    <property type="entry name" value="Zwint"/>
    <property type="match status" value="1"/>
</dbReference>
<dbReference type="PANTHER" id="PTHR31504:SF1">
    <property type="entry name" value="ZW10 INTERACTOR"/>
    <property type="match status" value="1"/>
</dbReference>
<dbReference type="InterPro" id="IPR029092">
    <property type="entry name" value="Zwint-1"/>
</dbReference>
<dbReference type="GO" id="GO:0000776">
    <property type="term" value="C:kinetochore"/>
    <property type="evidence" value="ECO:0007669"/>
    <property type="project" value="InterPro"/>
</dbReference>
<reference evidence="2" key="1">
    <citation type="submission" date="2025-08" db="UniProtKB">
        <authorList>
            <consortium name="Ensembl"/>
        </authorList>
    </citation>
    <scope>IDENTIFICATION</scope>
</reference>
<accession>A0A3B3SYA9</accession>